<accession>A0A424WJ86</accession>
<dbReference type="OrthoDB" id="6057265at2"/>
<reference evidence="1 2" key="1">
    <citation type="submission" date="2018-08" db="EMBL/GenBank/DDBJ databases">
        <title>Achromobacter xylosoxidans Genome sequencing and assembly.</title>
        <authorList>
            <person name="Wang R."/>
            <person name="Rensing C."/>
            <person name="Li Y."/>
        </authorList>
    </citation>
    <scope>NUCLEOTIDE SEQUENCE [LARGE SCALE GENOMIC DNA]</scope>
    <source>
        <strain evidence="1 2">GD003A</strain>
    </source>
</reference>
<comment type="caution">
    <text evidence="1">The sequence shown here is derived from an EMBL/GenBank/DDBJ whole genome shotgun (WGS) entry which is preliminary data.</text>
</comment>
<name>A0A424WJ86_ALCXX</name>
<dbReference type="AlphaFoldDB" id="A0A424WJ86"/>
<proteinExistence type="predicted"/>
<protein>
    <submittedName>
        <fullName evidence="1">Uncharacterized protein</fullName>
    </submittedName>
</protein>
<gene>
    <name evidence="1" type="ORF">DY367_04390</name>
</gene>
<evidence type="ECO:0000313" key="1">
    <source>
        <dbReference type="EMBL" id="RPJ93157.1"/>
    </source>
</evidence>
<organism evidence="1 2">
    <name type="scientific">Alcaligenes xylosoxydans xylosoxydans</name>
    <name type="common">Achromobacter xylosoxidans</name>
    <dbReference type="NCBI Taxonomy" id="85698"/>
    <lineage>
        <taxon>Bacteria</taxon>
        <taxon>Pseudomonadati</taxon>
        <taxon>Pseudomonadota</taxon>
        <taxon>Betaproteobacteria</taxon>
        <taxon>Burkholderiales</taxon>
        <taxon>Alcaligenaceae</taxon>
        <taxon>Achromobacter</taxon>
    </lineage>
</organism>
<sequence>MKMPNPVKIDDQAASALRSLLEEIPAVESLEITLAPRNPSSAIELAAQLTTFGNRHKLVAAVLPSGQPRHARLAVLSLREYVARQSDHVTPILIAPYLSPQVQELCREFGVAHLDFEGNARLAFATIFISRQVAKKPVIERRGLRSLFKPKSVQALKVMLRESSRAWRVAELAQAADISLGHVSNVRNNLLDREWAKLSPEGMLLSRPDALVDAWREAYESPAGQRLTFYTTLHGTAFDAALHDGPPGAPGQVARASFTAARWLAPFLRTGTHYFYADAAGLELLRSRLKLETAGKGENLVVTVLDDPGLFRDTVQPAPGVVCTSPVQTYLDLSVAGERGQEAADHLRRERLQWHE</sequence>
<dbReference type="RefSeq" id="WP_118931787.1">
    <property type="nucleotide sequence ID" value="NZ_JACVMM010000005.1"/>
</dbReference>
<dbReference type="EMBL" id="QVXO01000004">
    <property type="protein sequence ID" value="RPJ93157.1"/>
    <property type="molecule type" value="Genomic_DNA"/>
</dbReference>
<dbReference type="Proteomes" id="UP000285324">
    <property type="component" value="Unassembled WGS sequence"/>
</dbReference>
<evidence type="ECO:0000313" key="2">
    <source>
        <dbReference type="Proteomes" id="UP000285324"/>
    </source>
</evidence>